<proteinExistence type="predicted"/>
<dbReference type="EMBL" id="BARS01017260">
    <property type="protein sequence ID" value="GAF95957.1"/>
    <property type="molecule type" value="Genomic_DNA"/>
</dbReference>
<sequence length="51" mass="5702">MVHPEGVDFDGMIFSSKGQKERKSVAVSFDGIIAYPFYVGKIFAEKLMDTN</sequence>
<gene>
    <name evidence="1" type="ORF">S01H1_28260</name>
</gene>
<reference evidence="1" key="1">
    <citation type="journal article" date="2014" name="Front. Microbiol.">
        <title>High frequency of phylogenetically diverse reductive dehalogenase-homologous genes in deep subseafloor sedimentary metagenomes.</title>
        <authorList>
            <person name="Kawai M."/>
            <person name="Futagami T."/>
            <person name="Toyoda A."/>
            <person name="Takaki Y."/>
            <person name="Nishi S."/>
            <person name="Hori S."/>
            <person name="Arai W."/>
            <person name="Tsubouchi T."/>
            <person name="Morono Y."/>
            <person name="Uchiyama I."/>
            <person name="Ito T."/>
            <person name="Fujiyama A."/>
            <person name="Inagaki F."/>
            <person name="Takami H."/>
        </authorList>
    </citation>
    <scope>NUCLEOTIDE SEQUENCE</scope>
    <source>
        <strain evidence="1">Expedition CK06-06</strain>
    </source>
</reference>
<dbReference type="AlphaFoldDB" id="X0U6J1"/>
<comment type="caution">
    <text evidence="1">The sequence shown here is derived from an EMBL/GenBank/DDBJ whole genome shotgun (WGS) entry which is preliminary data.</text>
</comment>
<name>X0U6J1_9ZZZZ</name>
<accession>X0U6J1</accession>
<protein>
    <submittedName>
        <fullName evidence="1">Uncharacterized protein</fullName>
    </submittedName>
</protein>
<organism evidence="1">
    <name type="scientific">marine sediment metagenome</name>
    <dbReference type="NCBI Taxonomy" id="412755"/>
    <lineage>
        <taxon>unclassified sequences</taxon>
        <taxon>metagenomes</taxon>
        <taxon>ecological metagenomes</taxon>
    </lineage>
</organism>
<evidence type="ECO:0000313" key="1">
    <source>
        <dbReference type="EMBL" id="GAF95957.1"/>
    </source>
</evidence>